<evidence type="ECO:0000313" key="6">
    <source>
        <dbReference type="EMBL" id="OWR54398.1"/>
    </source>
</evidence>
<dbReference type="InterPro" id="IPR004977">
    <property type="entry name" value="Ribosomal_eS25"/>
</dbReference>
<proteinExistence type="inferred from homology"/>
<reference evidence="6 7" key="1">
    <citation type="journal article" date="2011" name="Cell">
        <title>The monarch butterfly genome yields insights into long-distance migration.</title>
        <authorList>
            <person name="Zhan S."/>
            <person name="Merlin C."/>
            <person name="Boore J.L."/>
            <person name="Reppert S.M."/>
        </authorList>
    </citation>
    <scope>NUCLEOTIDE SEQUENCE [LARGE SCALE GENOMIC DNA]</scope>
    <source>
        <strain evidence="6">F-2</strain>
    </source>
</reference>
<dbReference type="FunCoup" id="A0A212FKX5">
    <property type="interactions" value="1261"/>
</dbReference>
<gene>
    <name evidence="6" type="ORF">KGM_202253</name>
</gene>
<dbReference type="EMBL" id="AGBW02007949">
    <property type="protein sequence ID" value="OWR54398.1"/>
    <property type="molecule type" value="Genomic_DNA"/>
</dbReference>
<dbReference type="GO" id="GO:1990904">
    <property type="term" value="C:ribonucleoprotein complex"/>
    <property type="evidence" value="ECO:0007669"/>
    <property type="project" value="UniProtKB-KW"/>
</dbReference>
<name>A0A212FKX5_DANPL</name>
<feature type="region of interest" description="Disordered" evidence="5">
    <location>
        <begin position="1"/>
        <end position="42"/>
    </location>
</feature>
<dbReference type="Proteomes" id="UP000007151">
    <property type="component" value="Unassembled WGS sequence"/>
</dbReference>
<comment type="caution">
    <text evidence="6">The sequence shown here is derived from an EMBL/GenBank/DDBJ whole genome shotgun (WGS) entry which is preliminary data.</text>
</comment>
<dbReference type="FunFam" id="1.10.10.10:FF:000166">
    <property type="entry name" value="40S ribosomal protein S25"/>
    <property type="match status" value="1"/>
</dbReference>
<keyword evidence="7" id="KW-1185">Reference proteome</keyword>
<keyword evidence="3 4" id="KW-0687">Ribonucleoprotein</keyword>
<evidence type="ECO:0000256" key="1">
    <source>
        <dbReference type="ARBA" id="ARBA00009106"/>
    </source>
</evidence>
<dbReference type="STRING" id="278856.A0A212FKX5"/>
<dbReference type="AlphaFoldDB" id="A0A212FKX5"/>
<comment type="similarity">
    <text evidence="1 4">Belongs to the eukaryotic ribosomal protein eS25 family.</text>
</comment>
<organism evidence="6 7">
    <name type="scientific">Danaus plexippus plexippus</name>
    <dbReference type="NCBI Taxonomy" id="278856"/>
    <lineage>
        <taxon>Eukaryota</taxon>
        <taxon>Metazoa</taxon>
        <taxon>Ecdysozoa</taxon>
        <taxon>Arthropoda</taxon>
        <taxon>Hexapoda</taxon>
        <taxon>Insecta</taxon>
        <taxon>Pterygota</taxon>
        <taxon>Neoptera</taxon>
        <taxon>Endopterygota</taxon>
        <taxon>Lepidoptera</taxon>
        <taxon>Glossata</taxon>
        <taxon>Ditrysia</taxon>
        <taxon>Papilionoidea</taxon>
        <taxon>Nymphalidae</taxon>
        <taxon>Danainae</taxon>
        <taxon>Danaini</taxon>
        <taxon>Danaina</taxon>
        <taxon>Danaus</taxon>
        <taxon>Danaus</taxon>
    </lineage>
</organism>
<sequence length="119" mass="13465">MPPKKDAKSSAKQPQKTQKKKEGSSGGKAKKKKWSKGKVRDKLNNQVLFDKPTYEKLYKEVPQYKLITPAVVSERLKVRGSLARRALIELREKGLIKQVVQHHGQVIYTRATKGDDPVA</sequence>
<dbReference type="GO" id="GO:0022626">
    <property type="term" value="C:cytosolic ribosome"/>
    <property type="evidence" value="ECO:0007669"/>
    <property type="project" value="UniProtKB-ARBA"/>
</dbReference>
<dbReference type="KEGG" id="dpl:KGM_202253"/>
<keyword evidence="2 4" id="KW-0689">Ribosomal protein</keyword>
<dbReference type="GO" id="GO:0003735">
    <property type="term" value="F:structural constituent of ribosome"/>
    <property type="evidence" value="ECO:0007669"/>
    <property type="project" value="UniProtKB-ARBA"/>
</dbReference>
<evidence type="ECO:0000313" key="7">
    <source>
        <dbReference type="Proteomes" id="UP000007151"/>
    </source>
</evidence>
<evidence type="ECO:0000256" key="2">
    <source>
        <dbReference type="ARBA" id="ARBA00022980"/>
    </source>
</evidence>
<dbReference type="FunFam" id="3.30.63.20:FF:000001">
    <property type="entry name" value="40S ribosomal protein S25"/>
    <property type="match status" value="1"/>
</dbReference>
<dbReference type="PANTHER" id="PTHR12850">
    <property type="entry name" value="40S RIBOSOMAL PROTEIN S25"/>
    <property type="match status" value="1"/>
</dbReference>
<dbReference type="eggNOG" id="KOG1767">
    <property type="taxonomic scope" value="Eukaryota"/>
</dbReference>
<dbReference type="OrthoDB" id="10263513at2759"/>
<protein>
    <recommendedName>
        <fullName evidence="4">40S ribosomal protein S25</fullName>
    </recommendedName>
</protein>
<dbReference type="Pfam" id="PF03297">
    <property type="entry name" value="Ribosomal_S25"/>
    <property type="match status" value="1"/>
</dbReference>
<evidence type="ECO:0000256" key="3">
    <source>
        <dbReference type="ARBA" id="ARBA00023274"/>
    </source>
</evidence>
<feature type="compositionally biased region" description="Basic residues" evidence="5">
    <location>
        <begin position="28"/>
        <end position="37"/>
    </location>
</feature>
<evidence type="ECO:0000256" key="5">
    <source>
        <dbReference type="SAM" id="MobiDB-lite"/>
    </source>
</evidence>
<accession>A0A212FKX5</accession>
<evidence type="ECO:0000256" key="4">
    <source>
        <dbReference type="RuleBase" id="RU366057"/>
    </source>
</evidence>
<dbReference type="Gene3D" id="3.30.63.20">
    <property type="match status" value="1"/>
</dbReference>